<dbReference type="InterPro" id="IPR007484">
    <property type="entry name" value="Peptidase_M28"/>
</dbReference>
<gene>
    <name evidence="3" type="ORF">SAMN04489742_0288</name>
</gene>
<dbReference type="PROSITE" id="PS51257">
    <property type="entry name" value="PROKAR_LIPOPROTEIN"/>
    <property type="match status" value="1"/>
</dbReference>
<dbReference type="GO" id="GO:0006508">
    <property type="term" value="P:proteolysis"/>
    <property type="evidence" value="ECO:0007669"/>
    <property type="project" value="InterPro"/>
</dbReference>
<evidence type="ECO:0000313" key="4">
    <source>
        <dbReference type="Proteomes" id="UP000181917"/>
    </source>
</evidence>
<dbReference type="Gene3D" id="3.40.630.10">
    <property type="entry name" value="Zn peptidases"/>
    <property type="match status" value="1"/>
</dbReference>
<organism evidence="3 4">
    <name type="scientific">Crystallibacter crystallopoietes</name>
    <dbReference type="NCBI Taxonomy" id="37928"/>
    <lineage>
        <taxon>Bacteria</taxon>
        <taxon>Bacillati</taxon>
        <taxon>Actinomycetota</taxon>
        <taxon>Actinomycetes</taxon>
        <taxon>Micrococcales</taxon>
        <taxon>Micrococcaceae</taxon>
        <taxon>Crystallibacter</taxon>
    </lineage>
</organism>
<dbReference type="GO" id="GO:0004177">
    <property type="term" value="F:aminopeptidase activity"/>
    <property type="evidence" value="ECO:0007669"/>
    <property type="project" value="UniProtKB-KW"/>
</dbReference>
<sequence length="349" mass="36665">MKMHRGARAGLAAVAAAAVVVLAGCSAAPPPLVPTHSADTGALREAVDARNIMDHLEALQDVADANGGNRAAGTSGYEESARYVEEQLRAAGYDPVRQHFSYEHDHGHGDDSDGENIETFNILAETGGSDEHIIVVGGHLDSVPRGPGMNDNASGVAAILETALRMADSGIEPTNKVRFAFWGGEEDGLYGSRHYVDELSGNETGQHSVYLNLDMVASPNGVRFVHDGDGSTFGDNVPNGSDEIEDVFLDYFADRGLEAAPTPFLDGDSDYTAFLKAGIPSGGLFTGDAGTKSGAEAQDFGGQAGVVYDRCYHESCDTIENVDTELLEELADALAHTTIAFATATAVEE</sequence>
<proteinExistence type="predicted"/>
<keyword evidence="1" id="KW-0732">Signal</keyword>
<dbReference type="Pfam" id="PF04389">
    <property type="entry name" value="Peptidase_M28"/>
    <property type="match status" value="1"/>
</dbReference>
<dbReference type="EMBL" id="FNKH01000002">
    <property type="protein sequence ID" value="SDQ25496.1"/>
    <property type="molecule type" value="Genomic_DNA"/>
</dbReference>
<protein>
    <submittedName>
        <fullName evidence="3">Aminopeptidase Y</fullName>
    </submittedName>
</protein>
<dbReference type="SUPFAM" id="SSF53187">
    <property type="entry name" value="Zn-dependent exopeptidases"/>
    <property type="match status" value="1"/>
</dbReference>
<dbReference type="STRING" id="37928.SAMN04489742_0288"/>
<feature type="chain" id="PRO_5038966399" evidence="1">
    <location>
        <begin position="24"/>
        <end position="349"/>
    </location>
</feature>
<evidence type="ECO:0000259" key="2">
    <source>
        <dbReference type="Pfam" id="PF04389"/>
    </source>
</evidence>
<dbReference type="InterPro" id="IPR045175">
    <property type="entry name" value="M28_fam"/>
</dbReference>
<feature type="domain" description="Peptidase M28" evidence="2">
    <location>
        <begin position="121"/>
        <end position="337"/>
    </location>
</feature>
<dbReference type="GO" id="GO:0008235">
    <property type="term" value="F:metalloexopeptidase activity"/>
    <property type="evidence" value="ECO:0007669"/>
    <property type="project" value="InterPro"/>
</dbReference>
<dbReference type="OrthoDB" id="345880at2"/>
<evidence type="ECO:0000313" key="3">
    <source>
        <dbReference type="EMBL" id="SDQ25496.1"/>
    </source>
</evidence>
<dbReference type="AlphaFoldDB" id="A0A1H0ZEB3"/>
<dbReference type="PANTHER" id="PTHR12147:SF26">
    <property type="entry name" value="PEPTIDASE M28 DOMAIN-CONTAINING PROTEIN"/>
    <property type="match status" value="1"/>
</dbReference>
<keyword evidence="3" id="KW-0645">Protease</keyword>
<accession>A0A1H0ZEB3</accession>
<reference evidence="3 4" key="1">
    <citation type="submission" date="2016-10" db="EMBL/GenBank/DDBJ databases">
        <authorList>
            <person name="de Groot N.N."/>
        </authorList>
    </citation>
    <scope>NUCLEOTIDE SEQUENCE [LARGE SCALE GENOMIC DNA]</scope>
    <source>
        <strain evidence="3 4">DSM 20117</strain>
    </source>
</reference>
<evidence type="ECO:0000256" key="1">
    <source>
        <dbReference type="SAM" id="SignalP"/>
    </source>
</evidence>
<keyword evidence="4" id="KW-1185">Reference proteome</keyword>
<keyword evidence="3" id="KW-0378">Hydrolase</keyword>
<dbReference type="PANTHER" id="PTHR12147">
    <property type="entry name" value="METALLOPEPTIDASE M28 FAMILY MEMBER"/>
    <property type="match status" value="1"/>
</dbReference>
<feature type="signal peptide" evidence="1">
    <location>
        <begin position="1"/>
        <end position="23"/>
    </location>
</feature>
<keyword evidence="3" id="KW-0031">Aminopeptidase</keyword>
<name>A0A1H0ZEB3_9MICC</name>
<dbReference type="RefSeq" id="WP_083339486.1">
    <property type="nucleotide sequence ID" value="NZ_CP018863.1"/>
</dbReference>
<dbReference type="Proteomes" id="UP000181917">
    <property type="component" value="Unassembled WGS sequence"/>
</dbReference>